<feature type="binding site" evidence="6">
    <location>
        <position position="227"/>
    </location>
    <ligand>
        <name>Mg(2+)</name>
        <dbReference type="ChEBI" id="CHEBI:18420"/>
    </ligand>
</feature>
<protein>
    <recommendedName>
        <fullName evidence="6">tRNA modification GTPase MnmE</fullName>
        <ecNumber evidence="6">3.6.-.-</ecNumber>
    </recommendedName>
</protein>
<dbReference type="PRINTS" id="PR00326">
    <property type="entry name" value="GTP1OBG"/>
</dbReference>
<dbReference type="SUPFAM" id="SSF52540">
    <property type="entry name" value="P-loop containing nucleoside triphosphate hydrolases"/>
    <property type="match status" value="1"/>
</dbReference>
<comment type="caution">
    <text evidence="6">Lacks conserved residue(s) required for the propagation of feature annotation.</text>
</comment>
<evidence type="ECO:0000313" key="9">
    <source>
        <dbReference type="Proteomes" id="UP001524587"/>
    </source>
</evidence>
<feature type="binding site" evidence="6">
    <location>
        <position position="244"/>
    </location>
    <ligand>
        <name>K(+)</name>
        <dbReference type="ChEBI" id="CHEBI:29103"/>
    </ligand>
</feature>
<dbReference type="PANTHER" id="PTHR42714">
    <property type="entry name" value="TRNA MODIFICATION GTPASE GTPBP3"/>
    <property type="match status" value="1"/>
</dbReference>
<feature type="binding site" evidence="6">
    <location>
        <position position="248"/>
    </location>
    <ligand>
        <name>Mg(2+)</name>
        <dbReference type="ChEBI" id="CHEBI:18420"/>
    </ligand>
</feature>
<dbReference type="HAMAP" id="MF_00379">
    <property type="entry name" value="GTPase_MnmE"/>
    <property type="match status" value="1"/>
</dbReference>
<keyword evidence="3 6" id="KW-0547">Nucleotide-binding</keyword>
<feature type="binding site" evidence="6">
    <location>
        <position position="22"/>
    </location>
    <ligand>
        <name>(6S)-5-formyl-5,6,7,8-tetrahydrofolate</name>
        <dbReference type="ChEBI" id="CHEBI:57457"/>
    </ligand>
</feature>
<feature type="binding site" evidence="6">
    <location>
        <begin position="242"/>
        <end position="248"/>
    </location>
    <ligand>
        <name>GTP</name>
        <dbReference type="ChEBI" id="CHEBI:37565"/>
    </ligand>
</feature>
<dbReference type="Gene3D" id="3.40.50.300">
    <property type="entry name" value="P-loop containing nucleotide triphosphate hydrolases"/>
    <property type="match status" value="1"/>
</dbReference>
<comment type="cofactor">
    <cofactor evidence="6">
        <name>K(+)</name>
        <dbReference type="ChEBI" id="CHEBI:29103"/>
    </cofactor>
    <text evidence="6">Binds 1 potassium ion per subunit.</text>
</comment>
<dbReference type="InterPro" id="IPR031168">
    <property type="entry name" value="G_TrmE"/>
</dbReference>
<feature type="domain" description="TrmE-type G" evidence="7">
    <location>
        <begin position="213"/>
        <end position="354"/>
    </location>
</feature>
<feature type="binding site" evidence="6">
    <location>
        <position position="117"/>
    </location>
    <ligand>
        <name>(6S)-5-formyl-5,6,7,8-tetrahydrofolate</name>
        <dbReference type="ChEBI" id="CHEBI:57457"/>
    </ligand>
</feature>
<feature type="binding site" evidence="6">
    <location>
        <position position="428"/>
    </location>
    <ligand>
        <name>(6S)-5-formyl-5,6,7,8-tetrahydrofolate</name>
        <dbReference type="ChEBI" id="CHEBI:57457"/>
    </ligand>
</feature>
<dbReference type="NCBIfam" id="NF003661">
    <property type="entry name" value="PRK05291.1-3"/>
    <property type="match status" value="1"/>
</dbReference>
<dbReference type="EC" id="3.6.-.-" evidence="6"/>
<feature type="binding site" evidence="6">
    <location>
        <position position="242"/>
    </location>
    <ligand>
        <name>K(+)</name>
        <dbReference type="ChEBI" id="CHEBI:29103"/>
    </ligand>
</feature>
<keyword evidence="4 6" id="KW-0630">Potassium</keyword>
<dbReference type="InterPro" id="IPR027266">
    <property type="entry name" value="TrmE/GcvT-like"/>
</dbReference>
<dbReference type="InterPro" id="IPR004520">
    <property type="entry name" value="GTPase_MnmE"/>
</dbReference>
<comment type="function">
    <text evidence="6">Exhibits a very high intrinsic GTPase hydrolysis rate. Involved in the addition of a carboxymethylaminomethyl (cmnm) group at the wobble position (U34) of certain tRNAs, forming tRNA-cmnm(5)s(2)U34.</text>
</comment>
<evidence type="ECO:0000256" key="6">
    <source>
        <dbReference type="HAMAP-Rule" id="MF_00379"/>
    </source>
</evidence>
<comment type="caution">
    <text evidence="8">The sequence shown here is derived from an EMBL/GenBank/DDBJ whole genome shotgun (WGS) entry which is preliminary data.</text>
</comment>
<dbReference type="InterPro" id="IPR025867">
    <property type="entry name" value="MnmE_helical"/>
</dbReference>
<evidence type="ECO:0000256" key="2">
    <source>
        <dbReference type="ARBA" id="ARBA00022694"/>
    </source>
</evidence>
<dbReference type="InterPro" id="IPR027368">
    <property type="entry name" value="MnmE_dom2"/>
</dbReference>
<proteinExistence type="inferred from homology"/>
<evidence type="ECO:0000313" key="8">
    <source>
        <dbReference type="EMBL" id="MCQ8279901.1"/>
    </source>
</evidence>
<comment type="subunit">
    <text evidence="6">Homodimer. Heterotetramer of two MnmE and two MnmG subunits.</text>
</comment>
<keyword evidence="6" id="KW-0460">Magnesium</keyword>
<keyword evidence="2 6" id="KW-0819">tRNA processing</keyword>
<evidence type="ECO:0000256" key="5">
    <source>
        <dbReference type="ARBA" id="ARBA00023134"/>
    </source>
</evidence>
<dbReference type="PROSITE" id="PS51709">
    <property type="entry name" value="G_TRME"/>
    <property type="match status" value="1"/>
</dbReference>
<dbReference type="InterPro" id="IPR005225">
    <property type="entry name" value="Small_GTP-bd"/>
</dbReference>
<keyword evidence="6 8" id="KW-0378">Hydrolase</keyword>
<keyword evidence="9" id="KW-1185">Reference proteome</keyword>
<evidence type="ECO:0000259" key="7">
    <source>
        <dbReference type="PROSITE" id="PS51709"/>
    </source>
</evidence>
<dbReference type="InterPro" id="IPR006073">
    <property type="entry name" value="GTP-bd"/>
</dbReference>
<feature type="binding site" evidence="6">
    <location>
        <position position="78"/>
    </location>
    <ligand>
        <name>(6S)-5-formyl-5,6,7,8-tetrahydrofolate</name>
        <dbReference type="ChEBI" id="CHEBI:57457"/>
    </ligand>
</feature>
<dbReference type="Gene3D" id="1.20.120.430">
    <property type="entry name" value="tRNA modification GTPase MnmE domain 2"/>
    <property type="match status" value="1"/>
</dbReference>
<dbReference type="RefSeq" id="WP_422865391.1">
    <property type="nucleotide sequence ID" value="NZ_JAMSKV010000018.1"/>
</dbReference>
<accession>A0ABT1WCR3</accession>
<keyword evidence="6" id="KW-0963">Cytoplasm</keyword>
<dbReference type="InterPro" id="IPR027417">
    <property type="entry name" value="P-loop_NTPase"/>
</dbReference>
<dbReference type="Gene3D" id="3.30.1360.120">
    <property type="entry name" value="Probable tRNA modification gtpase trme, domain 1"/>
    <property type="match status" value="1"/>
</dbReference>
<comment type="similarity">
    <text evidence="1 6">Belongs to the TRAFAC class TrmE-Era-EngA-EngB-Septin-like GTPase superfamily. TrmE GTPase family.</text>
</comment>
<gene>
    <name evidence="6 8" type="primary">mnmE</name>
    <name evidence="6" type="synonym">trmE</name>
    <name evidence="8" type="ORF">NFI95_15760</name>
</gene>
<dbReference type="Pfam" id="PF10396">
    <property type="entry name" value="TrmE_N"/>
    <property type="match status" value="1"/>
</dbReference>
<comment type="subcellular location">
    <subcellularLocation>
        <location evidence="6">Cytoplasm</location>
    </subcellularLocation>
</comment>
<dbReference type="Pfam" id="PF12631">
    <property type="entry name" value="MnmE_helical"/>
    <property type="match status" value="1"/>
</dbReference>
<sequence length="428" mass="45981">MNPTTIFARATGTGRAAIAVLRLSGPATADMLRTLCGILPEPRRASLRALRHGSDLLDHALVLWFPGPRSYTGEDGAELHLHAGPAVVEAVAEALVSLGARPAEPGEFSRRAFSNGRIDLLEAEGVADLVEAETQAQRRQALQQADGALSRLYDGWAQRLRVLLAHQEALIDFPDEDLPPEIEAALARDTALLAEEMRAHLLTGAQGERIRDGLVVAIVGPPNVGKSSLLNRLAGRDAAMVSDIAGTTRDAIEVRLVLADLPVTLIDTAGIRDSEDPLEREGVRRALRHAEHADLVLRVACPGAGMEPEPRVPDDIRVWNKTDLAPAPEGWIGVSAQTGAGLDVLRERLAAEMRRLTDLAGAAPLTRARHRAGISEALEHLDTAPHLDLPELRGEALRLAMQALGRLTGRIGVEDLLDTVFNQFCIGK</sequence>
<dbReference type="EMBL" id="JAMSKV010000018">
    <property type="protein sequence ID" value="MCQ8279901.1"/>
    <property type="molecule type" value="Genomic_DNA"/>
</dbReference>
<evidence type="ECO:0000256" key="1">
    <source>
        <dbReference type="ARBA" id="ARBA00011043"/>
    </source>
</evidence>
<feature type="binding site" evidence="6">
    <location>
        <begin position="267"/>
        <end position="270"/>
    </location>
    <ligand>
        <name>GTP</name>
        <dbReference type="ChEBI" id="CHEBI:37565"/>
    </ligand>
</feature>
<dbReference type="GO" id="GO:0016787">
    <property type="term" value="F:hydrolase activity"/>
    <property type="evidence" value="ECO:0007669"/>
    <property type="project" value="UniProtKB-KW"/>
</dbReference>
<name>A0ABT1WCR3_9PROT</name>
<evidence type="ECO:0000256" key="3">
    <source>
        <dbReference type="ARBA" id="ARBA00022741"/>
    </source>
</evidence>
<dbReference type="CDD" id="cd14858">
    <property type="entry name" value="TrmE_N"/>
    <property type="match status" value="1"/>
</dbReference>
<feature type="binding site" evidence="6">
    <location>
        <position position="223"/>
    </location>
    <ligand>
        <name>K(+)</name>
        <dbReference type="ChEBI" id="CHEBI:29103"/>
    </ligand>
</feature>
<keyword evidence="5 6" id="KW-0342">GTP-binding</keyword>
<dbReference type="NCBIfam" id="TIGR00231">
    <property type="entry name" value="small_GTP"/>
    <property type="match status" value="1"/>
</dbReference>
<dbReference type="Pfam" id="PF01926">
    <property type="entry name" value="MMR_HSR1"/>
    <property type="match status" value="1"/>
</dbReference>
<dbReference type="PANTHER" id="PTHR42714:SF2">
    <property type="entry name" value="TRNA MODIFICATION GTPASE GTPBP3, MITOCHONDRIAL"/>
    <property type="match status" value="1"/>
</dbReference>
<feature type="binding site" evidence="6">
    <location>
        <begin position="223"/>
        <end position="228"/>
    </location>
    <ligand>
        <name>GTP</name>
        <dbReference type="ChEBI" id="CHEBI:37565"/>
    </ligand>
</feature>
<organism evidence="8 9">
    <name type="scientific">Endosaccharibacter trunci</name>
    <dbReference type="NCBI Taxonomy" id="2812733"/>
    <lineage>
        <taxon>Bacteria</taxon>
        <taxon>Pseudomonadati</taxon>
        <taxon>Pseudomonadota</taxon>
        <taxon>Alphaproteobacteria</taxon>
        <taxon>Acetobacterales</taxon>
        <taxon>Acetobacteraceae</taxon>
        <taxon>Endosaccharibacter</taxon>
    </lineage>
</organism>
<evidence type="ECO:0000256" key="4">
    <source>
        <dbReference type="ARBA" id="ARBA00022958"/>
    </source>
</evidence>
<dbReference type="CDD" id="cd04164">
    <property type="entry name" value="trmE"/>
    <property type="match status" value="1"/>
</dbReference>
<keyword evidence="6" id="KW-0479">Metal-binding</keyword>
<feature type="binding site" evidence="6">
    <location>
        <position position="247"/>
    </location>
    <ligand>
        <name>K(+)</name>
        <dbReference type="ChEBI" id="CHEBI:29103"/>
    </ligand>
</feature>
<reference evidence="8 9" key="1">
    <citation type="submission" date="2022-06" db="EMBL/GenBank/DDBJ databases">
        <title>Endosaccharibacter gen. nov., sp. nov., endophytic bacteria isolated from sugarcane.</title>
        <authorList>
            <person name="Pitiwittayakul N."/>
            <person name="Yukphan P."/>
            <person name="Charoenyingcharoen P."/>
            <person name="Tanasupawat S."/>
        </authorList>
    </citation>
    <scope>NUCLEOTIDE SEQUENCE [LARGE SCALE GENOMIC DNA]</scope>
    <source>
        <strain evidence="8 9">KSS8</strain>
    </source>
</reference>
<dbReference type="InterPro" id="IPR018948">
    <property type="entry name" value="GTP-bd_TrmE_N"/>
</dbReference>
<dbReference type="Proteomes" id="UP001524587">
    <property type="component" value="Unassembled WGS sequence"/>
</dbReference>